<reference evidence="7" key="2">
    <citation type="submission" date="2022-10" db="EMBL/GenBank/DDBJ databases">
        <authorList>
            <consortium name="ENA_rothamsted_submissions"/>
            <consortium name="culmorum"/>
            <person name="King R."/>
        </authorList>
    </citation>
    <scope>NUCLEOTIDE SEQUENCE</scope>
</reference>
<dbReference type="PANTHER" id="PTHR19282">
    <property type="entry name" value="TETRASPANIN"/>
    <property type="match status" value="1"/>
</dbReference>
<keyword evidence="8" id="KW-1185">Reference proteome</keyword>
<evidence type="ECO:0000256" key="5">
    <source>
        <dbReference type="ARBA" id="ARBA00023136"/>
    </source>
</evidence>
<evidence type="ECO:0000256" key="4">
    <source>
        <dbReference type="ARBA" id="ARBA00022989"/>
    </source>
</evidence>
<dbReference type="Pfam" id="PF00335">
    <property type="entry name" value="Tetraspanin"/>
    <property type="match status" value="1"/>
</dbReference>
<name>A0A9P0CB18_9NEOP</name>
<comment type="subcellular location">
    <subcellularLocation>
        <location evidence="1">Membrane</location>
        <topology evidence="1">Multi-pass membrane protein</topology>
    </subcellularLocation>
</comment>
<proteinExistence type="inferred from homology"/>
<feature type="transmembrane region" description="Helical" evidence="6">
    <location>
        <begin position="12"/>
        <end position="37"/>
    </location>
</feature>
<protein>
    <recommendedName>
        <fullName evidence="9">Tetraspanin</fullName>
    </recommendedName>
</protein>
<evidence type="ECO:0000256" key="2">
    <source>
        <dbReference type="ARBA" id="ARBA00006840"/>
    </source>
</evidence>
<evidence type="ECO:0000256" key="1">
    <source>
        <dbReference type="ARBA" id="ARBA00004141"/>
    </source>
</evidence>
<evidence type="ECO:0008006" key="9">
    <source>
        <dbReference type="Google" id="ProtNLM"/>
    </source>
</evidence>
<dbReference type="InterPro" id="IPR018503">
    <property type="entry name" value="Tetraspanin_CS"/>
</dbReference>
<feature type="transmembrane region" description="Helical" evidence="6">
    <location>
        <begin position="128"/>
        <end position="146"/>
    </location>
</feature>
<sequence>MCCNCVEFIVKYVLFFANFVFSLAGLALIGTGIAVLVQLSEILEVVPSAINGIPIAVIVLGVIVFVIAFFGCCGAIRESRCLLTMYFVCMAILAAGKIYLVTVIFNGLQTLQKTVEGWVENAFDKREAFGVLEVAVSVHFIIFNIYQRPRRRKK</sequence>
<dbReference type="Proteomes" id="UP001153714">
    <property type="component" value="Chromosome 19"/>
</dbReference>
<dbReference type="GO" id="GO:0005886">
    <property type="term" value="C:plasma membrane"/>
    <property type="evidence" value="ECO:0007669"/>
    <property type="project" value="TreeGrafter"/>
</dbReference>
<organism evidence="7 8">
    <name type="scientific">Diatraea saccharalis</name>
    <name type="common">sugarcane borer</name>
    <dbReference type="NCBI Taxonomy" id="40085"/>
    <lineage>
        <taxon>Eukaryota</taxon>
        <taxon>Metazoa</taxon>
        <taxon>Ecdysozoa</taxon>
        <taxon>Arthropoda</taxon>
        <taxon>Hexapoda</taxon>
        <taxon>Insecta</taxon>
        <taxon>Pterygota</taxon>
        <taxon>Neoptera</taxon>
        <taxon>Endopterygota</taxon>
        <taxon>Lepidoptera</taxon>
        <taxon>Glossata</taxon>
        <taxon>Ditrysia</taxon>
        <taxon>Pyraloidea</taxon>
        <taxon>Crambidae</taxon>
        <taxon>Crambinae</taxon>
        <taxon>Diatraea</taxon>
    </lineage>
</organism>
<dbReference type="OrthoDB" id="432835at2759"/>
<evidence type="ECO:0000313" key="7">
    <source>
        <dbReference type="EMBL" id="CAH0755489.1"/>
    </source>
</evidence>
<evidence type="ECO:0000313" key="8">
    <source>
        <dbReference type="Proteomes" id="UP001153714"/>
    </source>
</evidence>
<dbReference type="AlphaFoldDB" id="A0A9P0CB18"/>
<accession>A0A9P0CB18</accession>
<evidence type="ECO:0000256" key="3">
    <source>
        <dbReference type="ARBA" id="ARBA00022692"/>
    </source>
</evidence>
<gene>
    <name evidence="7" type="ORF">DIATSA_LOCUS6233</name>
</gene>
<reference evidence="7" key="1">
    <citation type="submission" date="2021-12" db="EMBL/GenBank/DDBJ databases">
        <authorList>
            <person name="King R."/>
        </authorList>
    </citation>
    <scope>NUCLEOTIDE SEQUENCE</scope>
</reference>
<keyword evidence="4 6" id="KW-1133">Transmembrane helix</keyword>
<comment type="similarity">
    <text evidence="2">Belongs to the tetraspanin (TM4SF) family.</text>
</comment>
<dbReference type="InterPro" id="IPR018499">
    <property type="entry name" value="Tetraspanin/Peripherin"/>
</dbReference>
<feature type="transmembrane region" description="Helical" evidence="6">
    <location>
        <begin position="83"/>
        <end position="108"/>
    </location>
</feature>
<dbReference type="PRINTS" id="PR00259">
    <property type="entry name" value="TMFOUR"/>
</dbReference>
<dbReference type="PANTHER" id="PTHR19282:SF544">
    <property type="entry name" value="TETRASPANIN"/>
    <property type="match status" value="1"/>
</dbReference>
<keyword evidence="5 6" id="KW-0472">Membrane</keyword>
<dbReference type="PROSITE" id="PS00421">
    <property type="entry name" value="TM4_1"/>
    <property type="match status" value="1"/>
</dbReference>
<dbReference type="EMBL" id="OU893350">
    <property type="protein sequence ID" value="CAH0755489.1"/>
    <property type="molecule type" value="Genomic_DNA"/>
</dbReference>
<evidence type="ECO:0000256" key="6">
    <source>
        <dbReference type="SAM" id="Phobius"/>
    </source>
</evidence>
<feature type="transmembrane region" description="Helical" evidence="6">
    <location>
        <begin position="49"/>
        <end position="76"/>
    </location>
</feature>
<keyword evidence="3 6" id="KW-0812">Transmembrane</keyword>